<protein>
    <submittedName>
        <fullName evidence="1">Uncharacterized protein</fullName>
    </submittedName>
</protein>
<dbReference type="AlphaFoldDB" id="F6HWN9"/>
<accession>F6HWN9</accession>
<evidence type="ECO:0000313" key="2">
    <source>
        <dbReference type="Proteomes" id="UP000009183"/>
    </source>
</evidence>
<evidence type="ECO:0000313" key="1">
    <source>
        <dbReference type="EMBL" id="CCB59103.1"/>
    </source>
</evidence>
<dbReference type="InParanoid" id="F6HWN9"/>
<dbReference type="Proteomes" id="UP000009183">
    <property type="component" value="Unassembled WGS sequence, unordered"/>
</dbReference>
<name>F6HWN9_VITVI</name>
<organism evidence="1 2">
    <name type="scientific">Vitis vinifera</name>
    <name type="common">Grape</name>
    <dbReference type="NCBI Taxonomy" id="29760"/>
    <lineage>
        <taxon>Eukaryota</taxon>
        <taxon>Viridiplantae</taxon>
        <taxon>Streptophyta</taxon>
        <taxon>Embryophyta</taxon>
        <taxon>Tracheophyta</taxon>
        <taxon>Spermatophyta</taxon>
        <taxon>Magnoliopsida</taxon>
        <taxon>eudicotyledons</taxon>
        <taxon>Gunneridae</taxon>
        <taxon>Pentapetalae</taxon>
        <taxon>rosids</taxon>
        <taxon>Vitales</taxon>
        <taxon>Vitaceae</taxon>
        <taxon>Viteae</taxon>
        <taxon>Vitis</taxon>
    </lineage>
</organism>
<proteinExistence type="predicted"/>
<sequence>MLPNEVKPCIKYLHEESKKPRK</sequence>
<dbReference type="EMBL" id="FN596276">
    <property type="protein sequence ID" value="CCB59103.1"/>
    <property type="molecule type" value="Genomic_DNA"/>
</dbReference>
<keyword evidence="2" id="KW-1185">Reference proteome</keyword>
<reference evidence="2" key="1">
    <citation type="journal article" date="2007" name="Nature">
        <title>The grapevine genome sequence suggests ancestral hexaploidization in major angiosperm phyla.</title>
        <authorList>
            <consortium name="The French-Italian Public Consortium for Grapevine Genome Characterization."/>
            <person name="Jaillon O."/>
            <person name="Aury J.-M."/>
            <person name="Noel B."/>
            <person name="Policriti A."/>
            <person name="Clepet C."/>
            <person name="Casagrande A."/>
            <person name="Choisne N."/>
            <person name="Aubourg S."/>
            <person name="Vitulo N."/>
            <person name="Jubin C."/>
            <person name="Vezzi A."/>
            <person name="Legeai F."/>
            <person name="Hugueney P."/>
            <person name="Dasilva C."/>
            <person name="Horner D."/>
            <person name="Mica E."/>
            <person name="Jublot D."/>
            <person name="Poulain J."/>
            <person name="Bruyere C."/>
            <person name="Billault A."/>
            <person name="Segurens B."/>
            <person name="Gouyvenoux M."/>
            <person name="Ugarte E."/>
            <person name="Cattonaro F."/>
            <person name="Anthouard V."/>
            <person name="Vico V."/>
            <person name="Del Fabbro C."/>
            <person name="Alaux M."/>
            <person name="Di Gaspero G."/>
            <person name="Dumas V."/>
            <person name="Felice N."/>
            <person name="Paillard S."/>
            <person name="Juman I."/>
            <person name="Moroldo M."/>
            <person name="Scalabrin S."/>
            <person name="Canaguier A."/>
            <person name="Le Clainche I."/>
            <person name="Malacrida G."/>
            <person name="Durand E."/>
            <person name="Pesole G."/>
            <person name="Laucou V."/>
            <person name="Chatelet P."/>
            <person name="Merdinoglu D."/>
            <person name="Delledonne M."/>
            <person name="Pezzotti M."/>
            <person name="Lecharny A."/>
            <person name="Scarpelli C."/>
            <person name="Artiguenave F."/>
            <person name="Pe M.E."/>
            <person name="Valle G."/>
            <person name="Morgante M."/>
            <person name="Caboche M."/>
            <person name="Adam-Blondon A.-F."/>
            <person name="Weissenbach J."/>
            <person name="Quetier F."/>
            <person name="Wincker P."/>
        </authorList>
    </citation>
    <scope>NUCLEOTIDE SEQUENCE [LARGE SCALE GENOMIC DNA]</scope>
    <source>
        <strain evidence="2">cv. Pinot noir / PN40024</strain>
    </source>
</reference>
<dbReference type="PaxDb" id="29760-VIT_00s0183g00130.t01"/>
<gene>
    <name evidence="1" type="ORF">VIT_00s0183g00130</name>
</gene>
<dbReference type="HOGENOM" id="CLU_3425453_0_0_1"/>